<feature type="non-terminal residue" evidence="2">
    <location>
        <position position="1"/>
    </location>
</feature>
<reference evidence="2" key="1">
    <citation type="submission" date="2019-12" db="EMBL/GenBank/DDBJ databases">
        <authorList>
            <person name="Scholes J."/>
        </authorList>
    </citation>
    <scope>NUCLEOTIDE SEQUENCE</scope>
</reference>
<feature type="region of interest" description="Disordered" evidence="1">
    <location>
        <begin position="32"/>
        <end position="88"/>
    </location>
</feature>
<evidence type="ECO:0000256" key="1">
    <source>
        <dbReference type="SAM" id="MobiDB-lite"/>
    </source>
</evidence>
<keyword evidence="3" id="KW-1185">Reference proteome</keyword>
<comment type="caution">
    <text evidence="2">The sequence shown here is derived from an EMBL/GenBank/DDBJ whole genome shotgun (WGS) entry which is preliminary data.</text>
</comment>
<dbReference type="EMBL" id="CACSLK010007274">
    <property type="protein sequence ID" value="CAA0810858.1"/>
    <property type="molecule type" value="Genomic_DNA"/>
</dbReference>
<dbReference type="AlphaFoldDB" id="A0A9N7MP82"/>
<proteinExistence type="predicted"/>
<protein>
    <submittedName>
        <fullName evidence="2">Uncharacterized protein</fullName>
    </submittedName>
</protein>
<evidence type="ECO:0000313" key="2">
    <source>
        <dbReference type="EMBL" id="CAA0810858.1"/>
    </source>
</evidence>
<name>A0A9N7MP82_STRHE</name>
<organism evidence="2 3">
    <name type="scientific">Striga hermonthica</name>
    <name type="common">Purple witchweed</name>
    <name type="synonym">Buchnera hermonthica</name>
    <dbReference type="NCBI Taxonomy" id="68872"/>
    <lineage>
        <taxon>Eukaryota</taxon>
        <taxon>Viridiplantae</taxon>
        <taxon>Streptophyta</taxon>
        <taxon>Embryophyta</taxon>
        <taxon>Tracheophyta</taxon>
        <taxon>Spermatophyta</taxon>
        <taxon>Magnoliopsida</taxon>
        <taxon>eudicotyledons</taxon>
        <taxon>Gunneridae</taxon>
        <taxon>Pentapetalae</taxon>
        <taxon>asterids</taxon>
        <taxon>lamiids</taxon>
        <taxon>Lamiales</taxon>
        <taxon>Orobanchaceae</taxon>
        <taxon>Buchnereae</taxon>
        <taxon>Striga</taxon>
    </lineage>
</organism>
<gene>
    <name evidence="2" type="ORF">SHERM_12303</name>
</gene>
<feature type="non-terminal residue" evidence="2">
    <location>
        <position position="88"/>
    </location>
</feature>
<sequence length="88" mass="9571">PSSPSSFTHFTYEDMFTSAMKAAEVSLFVRHHATTQPPETTFRSTSPSSTREAGWTSNSRRRDELPEAAATPSSTRVAGVAESLPELP</sequence>
<accession>A0A9N7MP82</accession>
<feature type="compositionally biased region" description="Low complexity" evidence="1">
    <location>
        <begin position="37"/>
        <end position="52"/>
    </location>
</feature>
<evidence type="ECO:0000313" key="3">
    <source>
        <dbReference type="Proteomes" id="UP001153555"/>
    </source>
</evidence>
<dbReference type="Proteomes" id="UP001153555">
    <property type="component" value="Unassembled WGS sequence"/>
</dbReference>